<dbReference type="RefSeq" id="XP_020670445.2">
    <property type="nucleotide sequence ID" value="XM_020814786.2"/>
</dbReference>
<feature type="transmembrane region" description="Helical" evidence="8">
    <location>
        <begin position="46"/>
        <end position="66"/>
    </location>
</feature>
<dbReference type="Proteomes" id="UP001652642">
    <property type="component" value="Chromosome 9"/>
</dbReference>
<evidence type="ECO:0000256" key="2">
    <source>
        <dbReference type="ARBA" id="ARBA00005948"/>
    </source>
</evidence>
<dbReference type="AlphaFoldDB" id="A0A6J0VFY7"/>
<comment type="similarity">
    <text evidence="2 8">Belongs to the FXYD family.</text>
</comment>
<reference evidence="10" key="1">
    <citation type="submission" date="2025-08" db="UniProtKB">
        <authorList>
            <consortium name="RefSeq"/>
        </authorList>
    </citation>
    <scope>IDENTIFICATION</scope>
</reference>
<gene>
    <name evidence="10" type="primary">LOC110090909</name>
</gene>
<accession>A0A6J0VFY7</accession>
<dbReference type="InterPro" id="IPR047297">
    <property type="entry name" value="FXYD_motif"/>
</dbReference>
<dbReference type="PROSITE" id="PS01310">
    <property type="entry name" value="FXYD"/>
    <property type="match status" value="1"/>
</dbReference>
<evidence type="ECO:0000313" key="10">
    <source>
        <dbReference type="RefSeq" id="XP_020670445.2"/>
    </source>
</evidence>
<dbReference type="GeneID" id="110090909"/>
<dbReference type="OrthoDB" id="8895254at2759"/>
<evidence type="ECO:0000256" key="5">
    <source>
        <dbReference type="ARBA" id="ARBA00022989"/>
    </source>
</evidence>
<keyword evidence="9" id="KW-1185">Reference proteome</keyword>
<name>A0A6J0VFY7_9SAUR</name>
<feature type="transmembrane region" description="Helical" evidence="8">
    <location>
        <begin position="86"/>
        <end position="107"/>
    </location>
</feature>
<organism evidence="9 10">
    <name type="scientific">Pogona vitticeps</name>
    <name type="common">central bearded dragon</name>
    <dbReference type="NCBI Taxonomy" id="103695"/>
    <lineage>
        <taxon>Eukaryota</taxon>
        <taxon>Metazoa</taxon>
        <taxon>Chordata</taxon>
        <taxon>Craniata</taxon>
        <taxon>Vertebrata</taxon>
        <taxon>Euteleostomi</taxon>
        <taxon>Lepidosauria</taxon>
        <taxon>Squamata</taxon>
        <taxon>Bifurcata</taxon>
        <taxon>Unidentata</taxon>
        <taxon>Episquamata</taxon>
        <taxon>Toxicofera</taxon>
        <taxon>Iguania</taxon>
        <taxon>Acrodonta</taxon>
        <taxon>Agamidae</taxon>
        <taxon>Amphibolurinae</taxon>
        <taxon>Pogona</taxon>
    </lineage>
</organism>
<evidence type="ECO:0000256" key="7">
    <source>
        <dbReference type="ARBA" id="ARBA00023136"/>
    </source>
</evidence>
<keyword evidence="3 8" id="KW-0813">Transport</keyword>
<dbReference type="InterPro" id="IPR000272">
    <property type="entry name" value="Ion-transport_regulator_FXYD"/>
</dbReference>
<dbReference type="Pfam" id="PF02038">
    <property type="entry name" value="ATP1G1_PLM_MAT8"/>
    <property type="match status" value="1"/>
</dbReference>
<evidence type="ECO:0000256" key="6">
    <source>
        <dbReference type="ARBA" id="ARBA00023065"/>
    </source>
</evidence>
<dbReference type="GO" id="GO:0006811">
    <property type="term" value="P:monoatomic ion transport"/>
    <property type="evidence" value="ECO:0007669"/>
    <property type="project" value="UniProtKB-KW"/>
</dbReference>
<sequence length="136" mass="14978">MLQRNVQCYSALGMFSLCPNFDSDWLECHPGCCCEGHLELRISLCVMMRSATTEILLLLFAAFPLLEANDPEDKNSPFYYDYASLRLGGLIFAGVLCFLGIIILISGKCKCKPKRRSSVQIAVAPKCSLPGDASEC</sequence>
<protein>
    <recommendedName>
        <fullName evidence="8">FXYD domain-containing ion transport regulator</fullName>
    </recommendedName>
</protein>
<dbReference type="CDD" id="cd20328">
    <property type="entry name" value="FXYD3-like"/>
    <property type="match status" value="1"/>
</dbReference>
<dbReference type="PANTHER" id="PTHR14132">
    <property type="entry name" value="SODIUM/POTASSIUM-TRANSPORTING ATPASE SUBUNIT GAMMA"/>
    <property type="match status" value="1"/>
</dbReference>
<evidence type="ECO:0000313" key="9">
    <source>
        <dbReference type="Proteomes" id="UP001652642"/>
    </source>
</evidence>
<dbReference type="GO" id="GO:0043269">
    <property type="term" value="P:regulation of monoatomic ion transport"/>
    <property type="evidence" value="ECO:0007669"/>
    <property type="project" value="InterPro"/>
</dbReference>
<evidence type="ECO:0000256" key="1">
    <source>
        <dbReference type="ARBA" id="ARBA00004167"/>
    </source>
</evidence>
<evidence type="ECO:0000256" key="8">
    <source>
        <dbReference type="RuleBase" id="RU364131"/>
    </source>
</evidence>
<comment type="caution">
    <text evidence="8">Lacks conserved residue(s) required for the propagation of feature annotation.</text>
</comment>
<keyword evidence="5 8" id="KW-1133">Transmembrane helix</keyword>
<dbReference type="PANTHER" id="PTHR14132:SF11">
    <property type="entry name" value="FXYD DOMAIN-CONTAINING ION TRANSPORT REGULATOR 3"/>
    <property type="match status" value="1"/>
</dbReference>
<comment type="subcellular location">
    <subcellularLocation>
        <location evidence="1">Membrane</location>
        <topology evidence="1">Single-pass membrane protein</topology>
    </subcellularLocation>
</comment>
<evidence type="ECO:0000256" key="3">
    <source>
        <dbReference type="ARBA" id="ARBA00022448"/>
    </source>
</evidence>
<evidence type="ECO:0000256" key="4">
    <source>
        <dbReference type="ARBA" id="ARBA00022692"/>
    </source>
</evidence>
<keyword evidence="6 8" id="KW-0406">Ion transport</keyword>
<dbReference type="KEGG" id="pvt:110090909"/>
<dbReference type="Gene3D" id="1.20.5.780">
    <property type="entry name" value="Single helix bin"/>
    <property type="match status" value="1"/>
</dbReference>
<dbReference type="InParanoid" id="A0A6J0VFY7"/>
<dbReference type="GO" id="GO:0016020">
    <property type="term" value="C:membrane"/>
    <property type="evidence" value="ECO:0007669"/>
    <property type="project" value="UniProtKB-SubCell"/>
</dbReference>
<proteinExistence type="inferred from homology"/>
<keyword evidence="4 8" id="KW-0812">Transmembrane</keyword>
<dbReference type="GO" id="GO:0017080">
    <property type="term" value="F:sodium channel regulator activity"/>
    <property type="evidence" value="ECO:0007669"/>
    <property type="project" value="TreeGrafter"/>
</dbReference>
<keyword evidence="7 8" id="KW-0472">Membrane</keyword>